<evidence type="ECO:0000313" key="1">
    <source>
        <dbReference type="EMBL" id="CAB43164.1"/>
    </source>
</evidence>
<gene>
    <name evidence="1" type="primary">MLCB1610.18</name>
</gene>
<dbReference type="PIR" id="T45245">
    <property type="entry name" value="T45245"/>
</dbReference>
<protein>
    <submittedName>
        <fullName evidence="1">Uncharacterized protein MLCB1610.18</fullName>
    </submittedName>
</protein>
<dbReference type="EMBL" id="AL049913">
    <property type="protein sequence ID" value="CAB43164.1"/>
    <property type="molecule type" value="Genomic_DNA"/>
</dbReference>
<sequence length="93" mass="10527">MASSRREIRSYVTRSGKVGQVLGSAPRYLVYCRRFRDVTRDVADGICTDSGIYYQPVLDDAVILDVHSWVRFVPGHVDARTVIPRILDMLAEV</sequence>
<accession>Q9X7B6</accession>
<reference evidence="1" key="3">
    <citation type="submission" date="1999-05" db="EMBL/GenBank/DDBJ databases">
        <authorList>
            <person name="Seeger K.J."/>
            <person name="Harris D."/>
        </authorList>
    </citation>
    <scope>NUCLEOTIDE SEQUENCE</scope>
</reference>
<proteinExistence type="predicted"/>
<reference evidence="1" key="2">
    <citation type="submission" date="1999-03" db="EMBL/GenBank/DDBJ databases">
        <authorList>
            <person name="James K.D."/>
            <person name="Parkhill J."/>
            <person name="Barrell B.G."/>
            <person name="Rajandream M.A."/>
        </authorList>
    </citation>
    <scope>NUCLEOTIDE SEQUENCE</scope>
</reference>
<organism evidence="1">
    <name type="scientific">Mycobacterium leprae</name>
    <dbReference type="NCBI Taxonomy" id="1769"/>
    <lineage>
        <taxon>Bacteria</taxon>
        <taxon>Bacillati</taxon>
        <taxon>Actinomycetota</taxon>
        <taxon>Actinomycetes</taxon>
        <taxon>Mycobacteriales</taxon>
        <taxon>Mycobacteriaceae</taxon>
        <taxon>Mycobacterium</taxon>
    </lineage>
</organism>
<dbReference type="AlphaFoldDB" id="Q9X7B6"/>
<reference evidence="1" key="1">
    <citation type="journal article" date="1993" name="Mol. Microbiol.">
        <title>Use of an ordered cosmid library to deduce the genomic organization of Mycobacterium leprae.</title>
        <authorList>
            <person name="Eiglmeier K."/>
            <person name="Honore N."/>
            <person name="Woods S.A."/>
            <person name="Caudron B."/>
            <person name="Cole S.T."/>
        </authorList>
    </citation>
    <scope>NUCLEOTIDE SEQUENCE</scope>
</reference>
<name>Q9X7B6_MYCLR</name>